<protein>
    <recommendedName>
        <fullName evidence="5">phosphomannomutase</fullName>
        <ecNumber evidence="5">5.4.2.8</ecNumber>
    </recommendedName>
</protein>
<evidence type="ECO:0000259" key="12">
    <source>
        <dbReference type="Pfam" id="PF00408"/>
    </source>
</evidence>
<feature type="transmembrane region" description="Helical" evidence="11">
    <location>
        <begin position="29"/>
        <end position="48"/>
    </location>
</feature>
<dbReference type="Gene3D" id="3.40.120.10">
    <property type="entry name" value="Alpha-D-Glucose-1,6-Bisphosphate, subunit A, domain 3"/>
    <property type="match status" value="3"/>
</dbReference>
<comment type="catalytic activity">
    <reaction evidence="1">
        <text>alpha-D-mannose 1-phosphate = D-mannose 6-phosphate</text>
        <dbReference type="Rhea" id="RHEA:11140"/>
        <dbReference type="ChEBI" id="CHEBI:58409"/>
        <dbReference type="ChEBI" id="CHEBI:58735"/>
        <dbReference type="EC" id="5.4.2.8"/>
    </reaction>
</comment>
<evidence type="ECO:0000313" key="17">
    <source>
        <dbReference type="Proteomes" id="UP001224392"/>
    </source>
</evidence>
<evidence type="ECO:0000256" key="8">
    <source>
        <dbReference type="ARBA" id="ARBA00022842"/>
    </source>
</evidence>
<name>A0ABQ6LVQ2_9GAMM</name>
<feature type="domain" description="Alpha-D-phosphohexomutase C-terminal" evidence="12">
    <location>
        <begin position="736"/>
        <end position="808"/>
    </location>
</feature>
<feature type="domain" description="Alpha-D-phosphohexomutase alpha/beta/alpha" evidence="13">
    <location>
        <begin position="370"/>
        <end position="501"/>
    </location>
</feature>
<dbReference type="RefSeq" id="WP_285762674.1">
    <property type="nucleotide sequence ID" value="NZ_BSYJ01000001.1"/>
</dbReference>
<evidence type="ECO:0000313" key="16">
    <source>
        <dbReference type="EMBL" id="GMG86168.1"/>
    </source>
</evidence>
<dbReference type="InterPro" id="IPR005841">
    <property type="entry name" value="Alpha-D-phosphohexomutase_SF"/>
</dbReference>
<organism evidence="16 17">
    <name type="scientific">Biformimicrobium ophioploci</name>
    <dbReference type="NCBI Taxonomy" id="3036711"/>
    <lineage>
        <taxon>Bacteria</taxon>
        <taxon>Pseudomonadati</taxon>
        <taxon>Pseudomonadota</taxon>
        <taxon>Gammaproteobacteria</taxon>
        <taxon>Cellvibrionales</taxon>
        <taxon>Microbulbiferaceae</taxon>
        <taxon>Biformimicrobium</taxon>
    </lineage>
</organism>
<keyword evidence="17" id="KW-1185">Reference proteome</keyword>
<dbReference type="InterPro" id="IPR005844">
    <property type="entry name" value="A-D-PHexomutase_a/b/a-I"/>
</dbReference>
<dbReference type="InterPro" id="IPR005846">
    <property type="entry name" value="A-D-PHexomutase_a/b/a-III"/>
</dbReference>
<gene>
    <name evidence="16" type="ORF">MNKW57_04890</name>
</gene>
<dbReference type="SUPFAM" id="SSF55957">
    <property type="entry name" value="Phosphoglucomutase, C-terminal domain"/>
    <property type="match status" value="1"/>
</dbReference>
<keyword evidence="11" id="KW-0472">Membrane</keyword>
<keyword evidence="6" id="KW-0597">Phosphoprotein</keyword>
<keyword evidence="8" id="KW-0460">Magnesium</keyword>
<keyword evidence="9" id="KW-0413">Isomerase</keyword>
<feature type="domain" description="Alpha-D-phosphohexomutase alpha/beta/alpha" evidence="15">
    <location>
        <begin position="618"/>
        <end position="726"/>
    </location>
</feature>
<keyword evidence="7" id="KW-0479">Metal-binding</keyword>
<dbReference type="InterPro" id="IPR036900">
    <property type="entry name" value="A-D-PHexomutase_C_sf"/>
</dbReference>
<evidence type="ECO:0000256" key="7">
    <source>
        <dbReference type="ARBA" id="ARBA00022723"/>
    </source>
</evidence>
<proteinExistence type="inferred from homology"/>
<dbReference type="PANTHER" id="PTHR43771:SF2">
    <property type="entry name" value="PHOSPHOMANNOMUTASE_PHOSPHOGLUCOMUTASE"/>
    <property type="match status" value="1"/>
</dbReference>
<accession>A0ABQ6LVQ2</accession>
<dbReference type="PANTHER" id="PTHR43771">
    <property type="entry name" value="PHOSPHOMANNOMUTASE"/>
    <property type="match status" value="1"/>
</dbReference>
<comment type="similarity">
    <text evidence="4">Belongs to the phosphohexose mutase family.</text>
</comment>
<dbReference type="PROSITE" id="PS00710">
    <property type="entry name" value="PGM_PMM"/>
    <property type="match status" value="1"/>
</dbReference>
<evidence type="ECO:0000256" key="6">
    <source>
        <dbReference type="ARBA" id="ARBA00022553"/>
    </source>
</evidence>
<dbReference type="InterPro" id="IPR016055">
    <property type="entry name" value="A-D-PHexomutase_a/b/a-I/II/III"/>
</dbReference>
<dbReference type="Pfam" id="PF02879">
    <property type="entry name" value="PGM_PMM_II"/>
    <property type="match status" value="1"/>
</dbReference>
<dbReference type="Gene3D" id="3.30.310.50">
    <property type="entry name" value="Alpha-D-phosphohexomutase, C-terminal domain"/>
    <property type="match status" value="1"/>
</dbReference>
<comment type="pathway">
    <text evidence="3">Nucleotide-sugar biosynthesis; GDP-alpha-D-mannose biosynthesis; alpha-D-mannose 1-phosphate from D-fructose 6-phosphate: step 2/2.</text>
</comment>
<reference evidence="16 17" key="1">
    <citation type="submission" date="2023-04" db="EMBL/GenBank/DDBJ databases">
        <title>Marinobulbifer ophiurae gen. nov., sp. Nov., isolate from tissue of brittle star Ophioplocus japonicus.</title>
        <authorList>
            <person name="Kawano K."/>
            <person name="Sawayama S."/>
            <person name="Nakagawa S."/>
        </authorList>
    </citation>
    <scope>NUCLEOTIDE SEQUENCE [LARGE SCALE GENOMIC DNA]</scope>
    <source>
        <strain evidence="16 17">NKW57</strain>
    </source>
</reference>
<dbReference type="InterPro" id="IPR005845">
    <property type="entry name" value="A-D-PHexomutase_a/b/a-II"/>
</dbReference>
<evidence type="ECO:0000256" key="4">
    <source>
        <dbReference type="ARBA" id="ARBA00010231"/>
    </source>
</evidence>
<dbReference type="InterPro" id="IPR005843">
    <property type="entry name" value="A-D-PHexomutase_C"/>
</dbReference>
<evidence type="ECO:0000259" key="13">
    <source>
        <dbReference type="Pfam" id="PF02878"/>
    </source>
</evidence>
<evidence type="ECO:0000256" key="10">
    <source>
        <dbReference type="SAM" id="MobiDB-lite"/>
    </source>
</evidence>
<evidence type="ECO:0000256" key="5">
    <source>
        <dbReference type="ARBA" id="ARBA00012730"/>
    </source>
</evidence>
<sequence length="821" mass="89729">MFSQLLSKTQKPGATQGTGNLLAKFDKGLIAGLCLVLAAWGGFGYYSYQKLIADVSREQVKNAAEQTAKKYARRLQLYFAGLRRDLERAGVIYDDSPQTVEKARRAVFQARPKTVAVQYFPFREGRAGSGTQVELNYALADLINRSEAGRPQLPEILKLKDKWQIHTAIRVTDGGRASEQSSFGSARPESVNFQPAGREKLLGTILVTIAFEDISQEFAAFDQSEGQITVTQKFPDALPQVLWRAGTGGASEVASIHVADSHLYMEFVASPAFAKRYSESGTLLVSAFVAVALLSALLLIRLYPEPKPKVVKRKPVVPRPLTPAELEVDEKYMSAREARARHKQKAVESLSEMPAAAPTASEEADYPDHIFRAYDIRGIAGDEITEPFAYQLGRALGTLALEEGERMMVVARDGRTTSATLSSCLIEGILSTGCHTVDLGLVPTPVMYFVTALGKATHSGVMVTASHNPAEYNGFKIVIGGRQLADDRLQELLQRMRGDDFRSGAGKNRQQDVSANYIDHIYNDVALAGTPKLVIDAGNGATGELAPRLFEQLGCQVTKLFCEIDGRFPNHAPDPSRPENLEPLVQKVQEAGVDLGIALDGDGDRVTLVSSSGRICWPDQLLMLFARDVLSRHPGADVIFDVKCSRAVTELVNQYGGRPVMWKTGHSPMKAKMQETGALIGGELSGHIFIKERWFGFDDGMYAAARLLEIMALREQSLDELLDSLPQYVSTPEILLPVSEAEKFALVETLLQQGDFGDGDVTTVDGIRVDYADGWGLVRASNTTAALTLRFEAVDEAALARIRQDIALQLQRVAPDLRIPG</sequence>
<keyword evidence="11" id="KW-1133">Transmembrane helix</keyword>
<feature type="domain" description="Alpha-D-phosphohexomutase alpha/beta/alpha" evidence="14">
    <location>
        <begin position="516"/>
        <end position="612"/>
    </location>
</feature>
<evidence type="ECO:0000259" key="15">
    <source>
        <dbReference type="Pfam" id="PF02880"/>
    </source>
</evidence>
<feature type="transmembrane region" description="Helical" evidence="11">
    <location>
        <begin position="283"/>
        <end position="303"/>
    </location>
</feature>
<evidence type="ECO:0000256" key="2">
    <source>
        <dbReference type="ARBA" id="ARBA00001946"/>
    </source>
</evidence>
<comment type="cofactor">
    <cofactor evidence="2">
        <name>Mg(2+)</name>
        <dbReference type="ChEBI" id="CHEBI:18420"/>
    </cofactor>
</comment>
<dbReference type="PRINTS" id="PR00509">
    <property type="entry name" value="PGMPMM"/>
</dbReference>
<dbReference type="Pfam" id="PF02880">
    <property type="entry name" value="PGM_PMM_III"/>
    <property type="match status" value="1"/>
</dbReference>
<evidence type="ECO:0000256" key="3">
    <source>
        <dbReference type="ARBA" id="ARBA00004699"/>
    </source>
</evidence>
<evidence type="ECO:0000256" key="1">
    <source>
        <dbReference type="ARBA" id="ARBA00000586"/>
    </source>
</evidence>
<dbReference type="SUPFAM" id="SSF53738">
    <property type="entry name" value="Phosphoglucomutase, first 3 domains"/>
    <property type="match status" value="3"/>
</dbReference>
<evidence type="ECO:0000256" key="11">
    <source>
        <dbReference type="SAM" id="Phobius"/>
    </source>
</evidence>
<dbReference type="CDD" id="cd03089">
    <property type="entry name" value="PMM_PGM"/>
    <property type="match status" value="1"/>
</dbReference>
<dbReference type="Proteomes" id="UP001224392">
    <property type="component" value="Unassembled WGS sequence"/>
</dbReference>
<evidence type="ECO:0000259" key="14">
    <source>
        <dbReference type="Pfam" id="PF02879"/>
    </source>
</evidence>
<dbReference type="Pfam" id="PF02878">
    <property type="entry name" value="PGM_PMM_I"/>
    <property type="match status" value="1"/>
</dbReference>
<comment type="caution">
    <text evidence="16">The sequence shown here is derived from an EMBL/GenBank/DDBJ whole genome shotgun (WGS) entry which is preliminary data.</text>
</comment>
<dbReference type="EC" id="5.4.2.8" evidence="5"/>
<dbReference type="InterPro" id="IPR016066">
    <property type="entry name" value="A-D-PHexomutase_CS"/>
</dbReference>
<keyword evidence="11" id="KW-0812">Transmembrane</keyword>
<dbReference type="Pfam" id="PF00408">
    <property type="entry name" value="PGM_PMM_IV"/>
    <property type="match status" value="1"/>
</dbReference>
<dbReference type="EMBL" id="BSYJ01000001">
    <property type="protein sequence ID" value="GMG86168.1"/>
    <property type="molecule type" value="Genomic_DNA"/>
</dbReference>
<evidence type="ECO:0000256" key="9">
    <source>
        <dbReference type="ARBA" id="ARBA00023235"/>
    </source>
</evidence>
<feature type="region of interest" description="Disordered" evidence="10">
    <location>
        <begin position="343"/>
        <end position="362"/>
    </location>
</feature>